<gene>
    <name evidence="2" type="ORF">ADM99_04745</name>
</gene>
<dbReference type="GO" id="GO:0008483">
    <property type="term" value="F:transaminase activity"/>
    <property type="evidence" value="ECO:0007669"/>
    <property type="project" value="UniProtKB-KW"/>
</dbReference>
<dbReference type="RefSeq" id="WP_062421963.1">
    <property type="nucleotide sequence ID" value="NZ_BBYA01000009.1"/>
</dbReference>
<dbReference type="NCBIfam" id="TIGR01976">
    <property type="entry name" value="am_tr_V_VC1184"/>
    <property type="match status" value="1"/>
</dbReference>
<keyword evidence="2" id="KW-0808">Transferase</keyword>
<dbReference type="PANTHER" id="PTHR43586">
    <property type="entry name" value="CYSTEINE DESULFURASE"/>
    <property type="match status" value="1"/>
</dbReference>
<dbReference type="InterPro" id="IPR015424">
    <property type="entry name" value="PyrdxlP-dep_Trfase"/>
</dbReference>
<dbReference type="InterPro" id="IPR011340">
    <property type="entry name" value="Cys_dSase-rel"/>
</dbReference>
<dbReference type="EMBL" id="LGCK01000006">
    <property type="protein sequence ID" value="KPL73490.1"/>
    <property type="molecule type" value="Genomic_DNA"/>
</dbReference>
<evidence type="ECO:0000313" key="2">
    <source>
        <dbReference type="EMBL" id="KPL73490.1"/>
    </source>
</evidence>
<dbReference type="InterPro" id="IPR000192">
    <property type="entry name" value="Aminotrans_V_dom"/>
</dbReference>
<organism evidence="2 3">
    <name type="scientific">Leptolinea tardivitalis</name>
    <dbReference type="NCBI Taxonomy" id="229920"/>
    <lineage>
        <taxon>Bacteria</taxon>
        <taxon>Bacillati</taxon>
        <taxon>Chloroflexota</taxon>
        <taxon>Anaerolineae</taxon>
        <taxon>Anaerolineales</taxon>
        <taxon>Anaerolineaceae</taxon>
        <taxon>Leptolinea</taxon>
    </lineage>
</organism>
<keyword evidence="3" id="KW-1185">Reference proteome</keyword>
<dbReference type="SUPFAM" id="SSF53383">
    <property type="entry name" value="PLP-dependent transferases"/>
    <property type="match status" value="1"/>
</dbReference>
<dbReference type="AlphaFoldDB" id="A0A0N8GLU7"/>
<evidence type="ECO:0000259" key="1">
    <source>
        <dbReference type="Pfam" id="PF00266"/>
    </source>
</evidence>
<dbReference type="Pfam" id="PF00266">
    <property type="entry name" value="Aminotran_5"/>
    <property type="match status" value="2"/>
</dbReference>
<evidence type="ECO:0000313" key="3">
    <source>
        <dbReference type="Proteomes" id="UP000050430"/>
    </source>
</evidence>
<protein>
    <submittedName>
        <fullName evidence="2">Aminotransferase</fullName>
    </submittedName>
</protein>
<dbReference type="PATRIC" id="fig|229920.5.peg.2613"/>
<sequence>MPLDIQRIRKEFPALSRPVLFLDNPGGTQITRRSLERIQDYLINKNANHGGAFETSRLSDQSVNDARLAEAEFLNASSLQEIVFGANMTTLTFNISRSLARLFNPGDTLVVTRLDHDANISPWLLAAEDRGCRIRWVDFHPEDCTLDVDDFKKAMEEKPRLVALGYAANAVGTINPVADLIPLAHAAGALVYIDAVQYAPHGPIDVQALDCDFLVCSAYKFFGPHAGVLFGKYELLDQLRAYRVRPAPALPPGKFETGTGNFEHMAGTLGALDYFEWIGRTFGDEFRENTQTYTGRRQVYKQAMQSIRAYEFEISREFVKQLEDIHGLHLYGLTEISRLDHRVPTFSFTLDGWTPKELAVELNREHIYTWDGNFYALAVTDRLGLEGKGGLLRSGAVHYNTIEEIRHFGEVVRKLADKNPR</sequence>
<dbReference type="InterPro" id="IPR015421">
    <property type="entry name" value="PyrdxlP-dep_Trfase_major"/>
</dbReference>
<reference evidence="2 3" key="1">
    <citation type="submission" date="2015-07" db="EMBL/GenBank/DDBJ databases">
        <title>Genome sequence of Leptolinea tardivitalis DSM 16556.</title>
        <authorList>
            <person name="Hemp J."/>
            <person name="Ward L.M."/>
            <person name="Pace L.A."/>
            <person name="Fischer W.W."/>
        </authorList>
    </citation>
    <scope>NUCLEOTIDE SEQUENCE [LARGE SCALE GENOMIC DNA]</scope>
    <source>
        <strain evidence="2 3">YMTK-2</strain>
    </source>
</reference>
<dbReference type="InterPro" id="IPR015422">
    <property type="entry name" value="PyrdxlP-dep_Trfase_small"/>
</dbReference>
<dbReference type="Gene3D" id="3.40.640.10">
    <property type="entry name" value="Type I PLP-dependent aspartate aminotransferase-like (Major domain)"/>
    <property type="match status" value="1"/>
</dbReference>
<name>A0A0N8GLU7_9CHLR</name>
<dbReference type="Gene3D" id="3.90.1150.10">
    <property type="entry name" value="Aspartate Aminotransferase, domain 1"/>
    <property type="match status" value="1"/>
</dbReference>
<proteinExistence type="predicted"/>
<feature type="domain" description="Aminotransferase class V" evidence="1">
    <location>
        <begin position="21"/>
        <end position="281"/>
    </location>
</feature>
<feature type="domain" description="Aminotransferase class V" evidence="1">
    <location>
        <begin position="301"/>
        <end position="407"/>
    </location>
</feature>
<dbReference type="PANTHER" id="PTHR43586:SF21">
    <property type="entry name" value="PYRIDOXAL PHOSPHATE (PLP)-DEPENDENT ASPARTATE AMINOTRANSFERASE SUPERFAMILY"/>
    <property type="match status" value="1"/>
</dbReference>
<keyword evidence="2" id="KW-0032">Aminotransferase</keyword>
<accession>A0A0N8GLU7</accession>
<comment type="caution">
    <text evidence="2">The sequence shown here is derived from an EMBL/GenBank/DDBJ whole genome shotgun (WGS) entry which is preliminary data.</text>
</comment>
<dbReference type="Proteomes" id="UP000050430">
    <property type="component" value="Unassembled WGS sequence"/>
</dbReference>
<dbReference type="STRING" id="229920.ADM99_04745"/>